<dbReference type="PANTHER" id="PTHR12103:SF22">
    <property type="entry name" value="HAD-SUPERFAMILY HYDROLASE, SUBFAMILY IG, 5'-NUCLEOTIDASE"/>
    <property type="match status" value="1"/>
</dbReference>
<name>A0ABR1FL37_AURAN</name>
<dbReference type="PANTHER" id="PTHR12103">
    <property type="entry name" value="5'-NUCLEOTIDASE DOMAIN-CONTAINING"/>
    <property type="match status" value="1"/>
</dbReference>
<keyword evidence="2" id="KW-0378">Hydrolase</keyword>
<dbReference type="SUPFAM" id="SSF56784">
    <property type="entry name" value="HAD-like"/>
    <property type="match status" value="1"/>
</dbReference>
<evidence type="ECO:0000256" key="4">
    <source>
        <dbReference type="SAM" id="MobiDB-lite"/>
    </source>
</evidence>
<evidence type="ECO:0000256" key="5">
    <source>
        <dbReference type="SAM" id="SignalP"/>
    </source>
</evidence>
<reference evidence="6 7" key="1">
    <citation type="submission" date="2024-03" db="EMBL/GenBank/DDBJ databases">
        <title>Aureococcus anophagefferens CCMP1851 and Kratosvirus quantuckense: Draft genome of a second virus-susceptible host strain in the model system.</title>
        <authorList>
            <person name="Chase E."/>
            <person name="Truchon A.R."/>
            <person name="Schepens W."/>
            <person name="Wilhelm S.W."/>
        </authorList>
    </citation>
    <scope>NUCLEOTIDE SEQUENCE [LARGE SCALE GENOMIC DNA]</scope>
    <source>
        <strain evidence="6 7">CCMP1851</strain>
    </source>
</reference>
<sequence>MREMRALLCITALAQAFLHAPRRTIRRQTIRATASDDDEGFSIAGDEEEVSLDLVDLLRAPPDAAPNRNRSVDYFGESTSEQDQEWSEEADLDRLPVADLEFDKDLACRGLVIDKDRGNFLKIDRHGFVRRAMHGGARSRATSSTRSTGGTQVDLRSNRFSFLNTLFSVSEGVMYAQLVSKLDSGALFRDASPPFDASRVANYADLHRARAGKECFKLSST</sequence>
<feature type="signal peptide" evidence="5">
    <location>
        <begin position="1"/>
        <end position="16"/>
    </location>
</feature>
<keyword evidence="5" id="KW-0732">Signal</keyword>
<gene>
    <name evidence="6" type="ORF">SO694_000372117</name>
</gene>
<keyword evidence="1" id="KW-0479">Metal-binding</keyword>
<dbReference type="EMBL" id="JBBJCI010000366">
    <property type="protein sequence ID" value="KAK7232782.1"/>
    <property type="molecule type" value="Genomic_DNA"/>
</dbReference>
<evidence type="ECO:0000313" key="6">
    <source>
        <dbReference type="EMBL" id="KAK7232782.1"/>
    </source>
</evidence>
<keyword evidence="7" id="KW-1185">Reference proteome</keyword>
<dbReference type="Proteomes" id="UP001363151">
    <property type="component" value="Unassembled WGS sequence"/>
</dbReference>
<dbReference type="Pfam" id="PF05761">
    <property type="entry name" value="5_nucleotid"/>
    <property type="match status" value="1"/>
</dbReference>
<proteinExistence type="predicted"/>
<accession>A0ABR1FL37</accession>
<feature type="chain" id="PRO_5047364040" evidence="5">
    <location>
        <begin position="17"/>
        <end position="221"/>
    </location>
</feature>
<feature type="region of interest" description="Disordered" evidence="4">
    <location>
        <begin position="68"/>
        <end position="88"/>
    </location>
</feature>
<keyword evidence="3" id="KW-0460">Magnesium</keyword>
<evidence type="ECO:0000313" key="7">
    <source>
        <dbReference type="Proteomes" id="UP001363151"/>
    </source>
</evidence>
<evidence type="ECO:0000256" key="3">
    <source>
        <dbReference type="ARBA" id="ARBA00022842"/>
    </source>
</evidence>
<dbReference type="InterPro" id="IPR008380">
    <property type="entry name" value="HAD-SF_hydro_IG_5-nucl"/>
</dbReference>
<evidence type="ECO:0000256" key="1">
    <source>
        <dbReference type="ARBA" id="ARBA00022723"/>
    </source>
</evidence>
<organism evidence="6 7">
    <name type="scientific">Aureococcus anophagefferens</name>
    <name type="common">Harmful bloom alga</name>
    <dbReference type="NCBI Taxonomy" id="44056"/>
    <lineage>
        <taxon>Eukaryota</taxon>
        <taxon>Sar</taxon>
        <taxon>Stramenopiles</taxon>
        <taxon>Ochrophyta</taxon>
        <taxon>Pelagophyceae</taxon>
        <taxon>Pelagomonadales</taxon>
        <taxon>Pelagomonadaceae</taxon>
        <taxon>Aureococcus</taxon>
    </lineage>
</organism>
<evidence type="ECO:0000256" key="2">
    <source>
        <dbReference type="ARBA" id="ARBA00022801"/>
    </source>
</evidence>
<protein>
    <submittedName>
        <fullName evidence="6">5'-nucleotidase</fullName>
    </submittedName>
</protein>
<dbReference type="InterPro" id="IPR036412">
    <property type="entry name" value="HAD-like_sf"/>
</dbReference>
<comment type="caution">
    <text evidence="6">The sequence shown here is derived from an EMBL/GenBank/DDBJ whole genome shotgun (WGS) entry which is preliminary data.</text>
</comment>